<keyword evidence="9 13" id="KW-1133">Transmembrane helix</keyword>
<feature type="domain" description="GPI ethanolamine phosphate transferase 2 C-terminal" evidence="14">
    <location>
        <begin position="437"/>
        <end position="925"/>
    </location>
</feature>
<feature type="transmembrane region" description="Helical" evidence="13">
    <location>
        <begin position="522"/>
        <end position="539"/>
    </location>
</feature>
<dbReference type="EMBL" id="MNUE01000003">
    <property type="protein sequence ID" value="OJD38861.1"/>
    <property type="molecule type" value="Genomic_DNA"/>
</dbReference>
<dbReference type="GO" id="GO:0051267">
    <property type="term" value="F:CP2 mannose-ethanolamine phosphotransferase activity"/>
    <property type="evidence" value="ECO:0007669"/>
    <property type="project" value="TreeGrafter"/>
</dbReference>
<evidence type="ECO:0000256" key="6">
    <source>
        <dbReference type="ARBA" id="ARBA00022679"/>
    </source>
</evidence>
<evidence type="ECO:0000256" key="3">
    <source>
        <dbReference type="ARBA" id="ARBA00005315"/>
    </source>
</evidence>
<sequence length="1173" mass="127278">MSAPTALQRALLTAANVLIPVAVLTFAVGFFPYKPFLPGLAEYGPSVYGSPPDAPFDKVVFMVVDALRSDFVFSNASGFAFTQSLISSGAALPFTAHATSPTITMPRVKAITTGSIPSFLDVILNFAESDTTSTLASQDTWLAQLKAKKGGKLVMYGDDTWLKLFPETFERADGTSSFFVSDFTEVDNNVTRHVPGELRNSDWNAMIMHYLGLDHIGHKAGPSSPNMVPKQIEMDGIVEQIYDAMETQPHLQSTLLVLCGDHGMNDGGNHGGSAPGETSPALVFMSPKLKEISKGLPCPVAPSRDFDYYEKIEQSDIAPTLAGLLGFPVPLNNLGVFIPHFLQMWPRGDDQAQLLLRNAYQILQIAEATFPNSPFQDLSFLAKCDFASSAGDELACKWLKVKDSLENGVNKPPKAELIIDQTLEFCQAAQEVLSSTASNYNVTLLIIGAVLATISMAFAITVISSSLFPTSAAGVYFALLTALYGIMMFASSYVEEEQHFWYWATSAWFALLFVLKSRKTNVPRNVLPVAALLLCHRIARRWNQTGQKYAGAPDIVHSVIMTHPVVLWSLVSITYIHLTMRIKTHLTRRFPRTSQGKQLQTFAVGNAFLLCAVAFLFKLSFTARDAPELVRGASPGAMAFLESLNLVKLVRCIFIGSTVGVGWVVLRENAEGKGKSGGLIVDALHDFLALILLTQTRASNIPLFLLFRLQQHYLAELNPSPTEHTLTGLLLAHTSFFALGNSNAISSIDLSNAYNGVSGYNIVGVGVLLFVANWAGPIYWTSASVLGLLDAARWSRGSKALRRVMREKEREKWKEVQRRDDAAAAGGKVVAAVSEPGHLPRLKSAVEGVGAVEEVEGMWFRHFARLTVWVAAGVVAVMVACAVLRTHLFIWTVFSPKYLYAMAWAVGFHLVVSGAFGWTVWRVGSHGMVIQASSARATSPIGPMFGTGYLSPSTASTPKLVTNTSNSAITLLLLLKIVRVLAASSCQDMVGTTASAAATAFVSEECRASLREALVGMTAPLSDQCQYHTKRKPFQAPDGPSNEPLKYSRSILKMHFKTAFVLTLGMVIGLAAGAPAEEAATKTTTEANVPNKVAAAPEHTCTIFDWLGWIDEACNYNDATGMHMGAHETCATYCAEMGDHAPDCYDARCKQRPGHYGSDGQCYCPCGSRIVCW</sequence>
<feature type="transmembrane region" description="Helical" evidence="13">
    <location>
        <begin position="868"/>
        <end position="892"/>
    </location>
</feature>
<dbReference type="OrthoDB" id="272139at2759"/>
<dbReference type="Proteomes" id="UP000183809">
    <property type="component" value="Unassembled WGS sequence"/>
</dbReference>
<evidence type="ECO:0000256" key="7">
    <source>
        <dbReference type="ARBA" id="ARBA00022692"/>
    </source>
</evidence>
<feature type="transmembrane region" description="Helical" evidence="13">
    <location>
        <begin position="475"/>
        <end position="494"/>
    </location>
</feature>
<evidence type="ECO:0000313" key="15">
    <source>
        <dbReference type="EMBL" id="OJD38861.1"/>
    </source>
</evidence>
<dbReference type="GeneID" id="31014475"/>
<feature type="transmembrane region" description="Helical" evidence="13">
    <location>
        <begin position="599"/>
        <end position="617"/>
    </location>
</feature>
<name>A0A1J9SH06_9PEZI</name>
<dbReference type="InterPro" id="IPR017850">
    <property type="entry name" value="Alkaline_phosphatase_core_sf"/>
</dbReference>
<dbReference type="UniPathway" id="UPA00196"/>
<evidence type="ECO:0000256" key="5">
    <source>
        <dbReference type="ARBA" id="ARBA00022502"/>
    </source>
</evidence>
<organism evidence="15 16">
    <name type="scientific">Diplodia corticola</name>
    <dbReference type="NCBI Taxonomy" id="236234"/>
    <lineage>
        <taxon>Eukaryota</taxon>
        <taxon>Fungi</taxon>
        <taxon>Dikarya</taxon>
        <taxon>Ascomycota</taxon>
        <taxon>Pezizomycotina</taxon>
        <taxon>Dothideomycetes</taxon>
        <taxon>Dothideomycetes incertae sedis</taxon>
        <taxon>Botryosphaeriales</taxon>
        <taxon>Botryosphaeriaceae</taxon>
        <taxon>Diplodia</taxon>
    </lineage>
</organism>
<feature type="transmembrane region" description="Helical" evidence="13">
    <location>
        <begin position="559"/>
        <end position="578"/>
    </location>
</feature>
<keyword evidence="8 13" id="KW-0256">Endoplasmic reticulum</keyword>
<feature type="transmembrane region" description="Helical" evidence="13">
    <location>
        <begin position="500"/>
        <end position="515"/>
    </location>
</feature>
<dbReference type="RefSeq" id="XP_020134472.1">
    <property type="nucleotide sequence ID" value="XM_020274214.1"/>
</dbReference>
<keyword evidence="16" id="KW-1185">Reference proteome</keyword>
<evidence type="ECO:0000256" key="2">
    <source>
        <dbReference type="ARBA" id="ARBA00004687"/>
    </source>
</evidence>
<gene>
    <name evidence="15" type="ORF">BKCO1_300053</name>
</gene>
<dbReference type="Gene3D" id="3.40.720.10">
    <property type="entry name" value="Alkaline Phosphatase, subunit A"/>
    <property type="match status" value="1"/>
</dbReference>
<keyword evidence="10 13" id="KW-0472">Membrane</keyword>
<evidence type="ECO:0000256" key="9">
    <source>
        <dbReference type="ARBA" id="ARBA00022989"/>
    </source>
</evidence>
<feature type="transmembrane region" description="Helical" evidence="13">
    <location>
        <begin position="898"/>
        <end position="921"/>
    </location>
</feature>
<keyword evidence="6 13" id="KW-0808">Transferase</keyword>
<evidence type="ECO:0000313" key="16">
    <source>
        <dbReference type="Proteomes" id="UP000183809"/>
    </source>
</evidence>
<feature type="transmembrane region" description="Helical" evidence="13">
    <location>
        <begin position="753"/>
        <end position="772"/>
    </location>
</feature>
<comment type="similarity">
    <text evidence="3 13">Belongs to the PIGG/PIGN/PIGO family. PIGG subfamily.</text>
</comment>
<dbReference type="PANTHER" id="PTHR23072:SF0">
    <property type="entry name" value="GPI ETHANOLAMINE PHOSPHATE TRANSFERASE 2"/>
    <property type="match status" value="1"/>
</dbReference>
<evidence type="ECO:0000256" key="1">
    <source>
        <dbReference type="ARBA" id="ARBA00004477"/>
    </source>
</evidence>
<feature type="transmembrane region" description="Helical" evidence="13">
    <location>
        <begin position="12"/>
        <end position="33"/>
    </location>
</feature>
<reference evidence="15 16" key="1">
    <citation type="submission" date="2016-10" db="EMBL/GenBank/DDBJ databases">
        <title>Proteomics and genomics reveal pathogen-plant mechanisms compatible with a hemibiotrophic lifestyle of Diplodia corticola.</title>
        <authorList>
            <person name="Fernandes I."/>
            <person name="De Jonge R."/>
            <person name="Van De Peer Y."/>
            <person name="Devreese B."/>
            <person name="Alves A."/>
            <person name="Esteves A.C."/>
        </authorList>
    </citation>
    <scope>NUCLEOTIDE SEQUENCE [LARGE SCALE GENOMIC DNA]</scope>
    <source>
        <strain evidence="15 16">CBS 112549</strain>
    </source>
</reference>
<dbReference type="Pfam" id="PF01663">
    <property type="entry name" value="Phosphodiest"/>
    <property type="match status" value="1"/>
</dbReference>
<comment type="pathway">
    <text evidence="2 13">Glycolipid biosynthesis; glycosylphosphatidylinositol-anchor biosynthesis.</text>
</comment>
<evidence type="ECO:0000256" key="12">
    <source>
        <dbReference type="ARBA" id="ARBA00056729"/>
    </source>
</evidence>
<proteinExistence type="inferred from homology"/>
<feature type="transmembrane region" description="Helical" evidence="13">
    <location>
        <begin position="646"/>
        <end position="666"/>
    </location>
</feature>
<feature type="transmembrane region" description="Helical" evidence="13">
    <location>
        <begin position="442"/>
        <end position="463"/>
    </location>
</feature>
<dbReference type="InterPro" id="IPR037674">
    <property type="entry name" value="PIG-G_N"/>
</dbReference>
<keyword evidence="5 13" id="KW-0337">GPI-anchor biosynthesis</keyword>
<evidence type="ECO:0000256" key="8">
    <source>
        <dbReference type="ARBA" id="ARBA00022824"/>
    </source>
</evidence>
<evidence type="ECO:0000256" key="4">
    <source>
        <dbReference type="ARBA" id="ARBA00020830"/>
    </source>
</evidence>
<dbReference type="GO" id="GO:0006506">
    <property type="term" value="P:GPI anchor biosynthetic process"/>
    <property type="evidence" value="ECO:0007669"/>
    <property type="project" value="UniProtKB-UniPathway"/>
</dbReference>
<comment type="caution">
    <text evidence="15">The sequence shown here is derived from an EMBL/GenBank/DDBJ whole genome shotgun (WGS) entry which is preliminary data.</text>
</comment>
<accession>A0A1J9SH06</accession>
<evidence type="ECO:0000259" key="14">
    <source>
        <dbReference type="Pfam" id="PF19316"/>
    </source>
</evidence>
<dbReference type="STRING" id="236234.A0A1J9SH06"/>
<evidence type="ECO:0000256" key="13">
    <source>
        <dbReference type="RuleBase" id="RU367106"/>
    </source>
</evidence>
<dbReference type="FunFam" id="3.40.720.10:FF:000045">
    <property type="entry name" value="GPI ethanolamine phosphate transferase 2"/>
    <property type="match status" value="1"/>
</dbReference>
<dbReference type="PANTHER" id="PTHR23072">
    <property type="entry name" value="PHOSPHATIDYLINOSITOL GLYCAN-RELATED"/>
    <property type="match status" value="1"/>
</dbReference>
<comment type="function">
    <text evidence="12 13">Ethanolamine phosphate transferase involved in glycosylphosphatidylinositol-anchor biosynthesis. Transfers ethanolamine phosphate to the GPI second mannose.</text>
</comment>
<dbReference type="SUPFAM" id="SSF53649">
    <property type="entry name" value="Alkaline phosphatase-like"/>
    <property type="match status" value="1"/>
</dbReference>
<dbReference type="AlphaFoldDB" id="A0A1J9SH06"/>
<keyword evidence="7 13" id="KW-0812">Transmembrane</keyword>
<dbReference type="InterPro" id="IPR002591">
    <property type="entry name" value="Phosphodiest/P_Trfase"/>
</dbReference>
<dbReference type="InterPro" id="IPR045687">
    <property type="entry name" value="PIGG/GPI7_C"/>
</dbReference>
<evidence type="ECO:0000256" key="10">
    <source>
        <dbReference type="ARBA" id="ARBA00023136"/>
    </source>
</evidence>
<dbReference type="InterPro" id="IPR039527">
    <property type="entry name" value="PIGG/GPI7"/>
</dbReference>
<evidence type="ECO:0000256" key="11">
    <source>
        <dbReference type="ARBA" id="ARBA00023180"/>
    </source>
</evidence>
<protein>
    <recommendedName>
        <fullName evidence="4 13">GPI ethanolamine phosphate transferase 2</fullName>
    </recommendedName>
</protein>
<dbReference type="Pfam" id="PF19316">
    <property type="entry name" value="PIGO_PIGG"/>
    <property type="match status" value="1"/>
</dbReference>
<comment type="subcellular location">
    <subcellularLocation>
        <location evidence="1 13">Endoplasmic reticulum membrane</location>
        <topology evidence="1 13">Multi-pass membrane protein</topology>
    </subcellularLocation>
</comment>
<dbReference type="GO" id="GO:0005789">
    <property type="term" value="C:endoplasmic reticulum membrane"/>
    <property type="evidence" value="ECO:0007669"/>
    <property type="project" value="UniProtKB-SubCell"/>
</dbReference>
<keyword evidence="11" id="KW-0325">Glycoprotein</keyword>
<dbReference type="CDD" id="cd16024">
    <property type="entry name" value="GPI_EPT_2"/>
    <property type="match status" value="1"/>
</dbReference>